<dbReference type="RefSeq" id="WP_379744721.1">
    <property type="nucleotide sequence ID" value="NZ_JBHSVN010000001.1"/>
</dbReference>
<evidence type="ECO:0000313" key="2">
    <source>
        <dbReference type="Proteomes" id="UP001596296"/>
    </source>
</evidence>
<reference evidence="1 2" key="1">
    <citation type="journal article" date="2019" name="Int. J. Syst. Evol. Microbiol.">
        <title>The Global Catalogue of Microorganisms (GCM) 10K type strain sequencing project: providing services to taxonomists for standard genome sequencing and annotation.</title>
        <authorList>
            <consortium name="The Broad Institute Genomics Platform"/>
            <consortium name="The Broad Institute Genome Sequencing Center for Infectious Disease"/>
            <person name="Wu L."/>
            <person name="Ma J."/>
        </authorList>
    </citation>
    <scope>NUCLEOTIDE SEQUENCE [LARGE SCALE GENOMIC DNA]</scope>
    <source>
        <strain evidence="1 2">SKJ47</strain>
    </source>
</reference>
<keyword evidence="2" id="KW-1185">Reference proteome</keyword>
<evidence type="ECO:0000313" key="1">
    <source>
        <dbReference type="EMBL" id="MFC6893290.1"/>
    </source>
</evidence>
<comment type="caution">
    <text evidence="1">The sequence shown here is derived from an EMBL/GenBank/DDBJ whole genome shotgun (WGS) entry which is preliminary data.</text>
</comment>
<dbReference type="AlphaFoldDB" id="A0ABD5UV63"/>
<dbReference type="PANTHER" id="PTHR39186:SF1">
    <property type="entry name" value="DUF2071 DOMAIN-CONTAINING PROTEIN"/>
    <property type="match status" value="1"/>
</dbReference>
<dbReference type="Proteomes" id="UP001596296">
    <property type="component" value="Unassembled WGS sequence"/>
</dbReference>
<dbReference type="Pfam" id="PF09844">
    <property type="entry name" value="DUF2071"/>
    <property type="match status" value="1"/>
</dbReference>
<dbReference type="PANTHER" id="PTHR39186">
    <property type="entry name" value="DUF2071 FAMILY PROTEIN"/>
    <property type="match status" value="1"/>
</dbReference>
<sequence length="231" mass="26924">MVVPLEMGWRRLLFENWPVDPVTLDARLPEPLEPDVHDGSAWISIVPFTNVAVRPKGVPEPFGIRLPELNVRTYVTRDDVPSVYFFSLDAQGIASVLGARIFQHLPYYYARISLEWRDGRVRFRSRRRHPGARPARYAATYRPTGEPFRAPEDPMAEFLLERYRFYTQDQRGTLRYANVDHEPWTLYRADAEVDVNTLWSAHGFERPDADPVCYYAPGVDVVASRSRREWR</sequence>
<name>A0ABD5UV63_9EURY</name>
<dbReference type="SUPFAM" id="SSF160104">
    <property type="entry name" value="Acetoacetate decarboxylase-like"/>
    <property type="match status" value="1"/>
</dbReference>
<organism evidence="1 2">
    <name type="scientific">Halopenitus salinus</name>
    <dbReference type="NCBI Taxonomy" id="1198295"/>
    <lineage>
        <taxon>Archaea</taxon>
        <taxon>Methanobacteriati</taxon>
        <taxon>Methanobacteriota</taxon>
        <taxon>Stenosarchaea group</taxon>
        <taxon>Halobacteria</taxon>
        <taxon>Halobacteriales</taxon>
        <taxon>Haloferacaceae</taxon>
        <taxon>Halopenitus</taxon>
    </lineage>
</organism>
<dbReference type="Gene3D" id="2.40.400.10">
    <property type="entry name" value="Acetoacetate decarboxylase-like"/>
    <property type="match status" value="1"/>
</dbReference>
<protein>
    <submittedName>
        <fullName evidence="1">YqjF family protein</fullName>
    </submittedName>
</protein>
<dbReference type="InterPro" id="IPR023375">
    <property type="entry name" value="ADC_dom_sf"/>
</dbReference>
<accession>A0ABD5UV63</accession>
<gene>
    <name evidence="1" type="ORF">ACFQE9_11845</name>
</gene>
<dbReference type="EMBL" id="JBHSXL010000009">
    <property type="protein sequence ID" value="MFC6893290.1"/>
    <property type="molecule type" value="Genomic_DNA"/>
</dbReference>
<proteinExistence type="predicted"/>
<dbReference type="InterPro" id="IPR018644">
    <property type="entry name" value="DUF2071"/>
</dbReference>